<comment type="caution">
    <text evidence="1">The sequence shown here is derived from an EMBL/GenBank/DDBJ whole genome shotgun (WGS) entry which is preliminary data.</text>
</comment>
<protein>
    <submittedName>
        <fullName evidence="1">Uncharacterized protein</fullName>
    </submittedName>
</protein>
<keyword evidence="2" id="KW-1185">Reference proteome</keyword>
<dbReference type="PANTHER" id="PTHR38115:SF1">
    <property type="entry name" value="LIPOCALIN-LIKE DOMAIN-CONTAINING PROTEIN"/>
    <property type="match status" value="1"/>
</dbReference>
<evidence type="ECO:0000313" key="2">
    <source>
        <dbReference type="Proteomes" id="UP001201163"/>
    </source>
</evidence>
<proteinExistence type="predicted"/>
<sequence>MAAPKDLSTLNVSAVYVMNKALSDDTDGILSMQGVSWINRTAISYGTITLYVKHYKDENGIEHVDTEQTLTGISGTAELRVLDWTTREHYDYLFGHVVGKSRRRNVGDIEDDYLKGGWLPDTVEHGVIASWIESDTKKSGYSWTSDEVWGFEEVKEERRYTRHIKFTEKPGGKVVEARIVYDYYSPYSSPDTTAE</sequence>
<dbReference type="InterPro" id="IPR053037">
    <property type="entry name" value="Pericyclase_pydY-like"/>
</dbReference>
<accession>A0AAD4L499</accession>
<name>A0AAD4L499_9AGAM</name>
<evidence type="ECO:0000313" key="1">
    <source>
        <dbReference type="EMBL" id="KAH8979246.1"/>
    </source>
</evidence>
<dbReference type="PANTHER" id="PTHR38115">
    <property type="entry name" value="LIPOCALIN-LIKE DOMAIN-CONTAINING PROTEIN"/>
    <property type="match status" value="1"/>
</dbReference>
<dbReference type="EMBL" id="JAKELL010000180">
    <property type="protein sequence ID" value="KAH8979246.1"/>
    <property type="molecule type" value="Genomic_DNA"/>
</dbReference>
<organism evidence="1 2">
    <name type="scientific">Lactarius akahatsu</name>
    <dbReference type="NCBI Taxonomy" id="416441"/>
    <lineage>
        <taxon>Eukaryota</taxon>
        <taxon>Fungi</taxon>
        <taxon>Dikarya</taxon>
        <taxon>Basidiomycota</taxon>
        <taxon>Agaricomycotina</taxon>
        <taxon>Agaricomycetes</taxon>
        <taxon>Russulales</taxon>
        <taxon>Russulaceae</taxon>
        <taxon>Lactarius</taxon>
    </lineage>
</organism>
<reference evidence="1" key="1">
    <citation type="submission" date="2022-01" db="EMBL/GenBank/DDBJ databases">
        <title>Comparative genomics reveals a dynamic genome evolution in the ectomycorrhizal milk-cap (Lactarius) mushrooms.</title>
        <authorList>
            <consortium name="DOE Joint Genome Institute"/>
            <person name="Lebreton A."/>
            <person name="Tang N."/>
            <person name="Kuo A."/>
            <person name="LaButti K."/>
            <person name="Drula E."/>
            <person name="Barry K."/>
            <person name="Clum A."/>
            <person name="Lipzen A."/>
            <person name="Mousain D."/>
            <person name="Ng V."/>
            <person name="Wang R."/>
            <person name="Wang X."/>
            <person name="Dai Y."/>
            <person name="Henrissat B."/>
            <person name="Grigoriev I.V."/>
            <person name="Guerin-Laguette A."/>
            <person name="Yu F."/>
            <person name="Martin F.M."/>
        </authorList>
    </citation>
    <scope>NUCLEOTIDE SEQUENCE</scope>
    <source>
        <strain evidence="1">QP</strain>
    </source>
</reference>
<dbReference type="AlphaFoldDB" id="A0AAD4L499"/>
<gene>
    <name evidence="1" type="ORF">EDB92DRAFT_2118859</name>
</gene>
<dbReference type="Proteomes" id="UP001201163">
    <property type="component" value="Unassembled WGS sequence"/>
</dbReference>